<dbReference type="InterPro" id="IPR041515">
    <property type="entry name" value="PPAF-2-like_Clip"/>
</dbReference>
<dbReference type="GO" id="GO:0004252">
    <property type="term" value="F:serine-type endopeptidase activity"/>
    <property type="evidence" value="ECO:0007669"/>
    <property type="project" value="InterPro"/>
</dbReference>
<dbReference type="GO" id="GO:0006508">
    <property type="term" value="P:proteolysis"/>
    <property type="evidence" value="ECO:0007669"/>
    <property type="project" value="InterPro"/>
</dbReference>
<dbReference type="EMBL" id="AXCM01000676">
    <property type="status" value="NOT_ANNOTATED_CDS"/>
    <property type="molecule type" value="Genomic_DNA"/>
</dbReference>
<dbReference type="STRING" id="139723.A0A182M075"/>
<evidence type="ECO:0000256" key="6">
    <source>
        <dbReference type="ARBA" id="ARBA00076468"/>
    </source>
</evidence>
<evidence type="ECO:0000313" key="8">
    <source>
        <dbReference type="EnsemblMetazoa" id="ACUA006256-PA"/>
    </source>
</evidence>
<evidence type="ECO:0000256" key="4">
    <source>
        <dbReference type="ARBA" id="ARBA00024195"/>
    </source>
</evidence>
<reference evidence="8" key="2">
    <citation type="submission" date="2020-05" db="UniProtKB">
        <authorList>
            <consortium name="EnsemblMetazoa"/>
        </authorList>
    </citation>
    <scope>IDENTIFICATION</scope>
    <source>
        <strain evidence="8">A-37</strain>
    </source>
</reference>
<dbReference type="Pfam" id="PF00089">
    <property type="entry name" value="Trypsin"/>
    <property type="match status" value="2"/>
</dbReference>
<reference evidence="9" key="1">
    <citation type="submission" date="2013-09" db="EMBL/GenBank/DDBJ databases">
        <title>The Genome Sequence of Anopheles culicifacies species A.</title>
        <authorList>
            <consortium name="The Broad Institute Genomics Platform"/>
            <person name="Neafsey D.E."/>
            <person name="Besansky N."/>
            <person name="Howell P."/>
            <person name="Walton C."/>
            <person name="Young S.K."/>
            <person name="Zeng Q."/>
            <person name="Gargeya S."/>
            <person name="Fitzgerald M."/>
            <person name="Haas B."/>
            <person name="Abouelleil A."/>
            <person name="Allen A.W."/>
            <person name="Alvarado L."/>
            <person name="Arachchi H.M."/>
            <person name="Berlin A.M."/>
            <person name="Chapman S.B."/>
            <person name="Gainer-Dewar J."/>
            <person name="Goldberg J."/>
            <person name="Griggs A."/>
            <person name="Gujja S."/>
            <person name="Hansen M."/>
            <person name="Howarth C."/>
            <person name="Imamovic A."/>
            <person name="Ireland A."/>
            <person name="Larimer J."/>
            <person name="McCowan C."/>
            <person name="Murphy C."/>
            <person name="Pearson M."/>
            <person name="Poon T.W."/>
            <person name="Priest M."/>
            <person name="Roberts A."/>
            <person name="Saif S."/>
            <person name="Shea T."/>
            <person name="Sisk P."/>
            <person name="Sykes S."/>
            <person name="Wortman J."/>
            <person name="Nusbaum C."/>
            <person name="Birren B."/>
        </authorList>
    </citation>
    <scope>NUCLEOTIDE SEQUENCE [LARGE SCALE GENOMIC DNA]</scope>
    <source>
        <strain evidence="9">A-37</strain>
    </source>
</reference>
<dbReference type="GO" id="GO:0005576">
    <property type="term" value="C:extracellular region"/>
    <property type="evidence" value="ECO:0007669"/>
    <property type="project" value="UniProtKB-SubCell"/>
</dbReference>
<dbReference type="InterPro" id="IPR043504">
    <property type="entry name" value="Peptidase_S1_PA_chymotrypsin"/>
</dbReference>
<accession>A0A182M075</accession>
<feature type="domain" description="Peptidase S1" evidence="7">
    <location>
        <begin position="173"/>
        <end position="414"/>
    </location>
</feature>
<dbReference type="PROSITE" id="PS00134">
    <property type="entry name" value="TRYPSIN_HIS"/>
    <property type="match status" value="1"/>
</dbReference>
<dbReference type="CDD" id="cd00190">
    <property type="entry name" value="Tryp_SPc"/>
    <property type="match status" value="2"/>
</dbReference>
<evidence type="ECO:0000256" key="3">
    <source>
        <dbReference type="ARBA" id="ARBA00023157"/>
    </source>
</evidence>
<dbReference type="InterPro" id="IPR001314">
    <property type="entry name" value="Peptidase_S1A"/>
</dbReference>
<evidence type="ECO:0000313" key="9">
    <source>
        <dbReference type="Proteomes" id="UP000075883"/>
    </source>
</evidence>
<dbReference type="InterPro" id="IPR018114">
    <property type="entry name" value="TRYPSIN_HIS"/>
</dbReference>
<keyword evidence="9" id="KW-1185">Reference proteome</keyword>
<dbReference type="Pfam" id="PF18322">
    <property type="entry name" value="CLIP_1"/>
    <property type="match status" value="2"/>
</dbReference>
<dbReference type="PANTHER" id="PTHR24258">
    <property type="entry name" value="SERINE PROTEASE-RELATED"/>
    <property type="match status" value="1"/>
</dbReference>
<keyword evidence="3" id="KW-1015">Disulfide bond</keyword>
<dbReference type="InterPro" id="IPR009003">
    <property type="entry name" value="Peptidase_S1_PA"/>
</dbReference>
<comment type="similarity">
    <text evidence="4">Belongs to the peptidase S1 family. CLIP subfamily.</text>
</comment>
<dbReference type="EMBL" id="AXCM01000677">
    <property type="status" value="NOT_ANNOTATED_CDS"/>
    <property type="molecule type" value="Genomic_DNA"/>
</dbReference>
<dbReference type="PRINTS" id="PR00722">
    <property type="entry name" value="CHYMOTRYPSIN"/>
</dbReference>
<comment type="subcellular location">
    <subcellularLocation>
        <location evidence="1">Secreted</location>
    </subcellularLocation>
</comment>
<dbReference type="SUPFAM" id="SSF50494">
    <property type="entry name" value="Trypsin-like serine proteases"/>
    <property type="match status" value="2"/>
</dbReference>
<dbReference type="FunFam" id="2.40.10.10:FF:000144">
    <property type="entry name" value="AGAP011783-PA"/>
    <property type="match status" value="1"/>
</dbReference>
<dbReference type="SMART" id="SM00020">
    <property type="entry name" value="Tryp_SPc"/>
    <property type="match status" value="2"/>
</dbReference>
<dbReference type="Proteomes" id="UP000075883">
    <property type="component" value="Unassembled WGS sequence"/>
</dbReference>
<evidence type="ECO:0000259" key="7">
    <source>
        <dbReference type="PROSITE" id="PS50240"/>
    </source>
</evidence>
<name>A0A182M075_9DIPT</name>
<evidence type="ECO:0000256" key="1">
    <source>
        <dbReference type="ARBA" id="ARBA00004613"/>
    </source>
</evidence>
<protein>
    <recommendedName>
        <fullName evidence="5">Phenoloxidase-activating factor 2</fullName>
    </recommendedName>
    <alternativeName>
        <fullName evidence="6">Prophenoloxidase-activating factor II</fullName>
    </alternativeName>
</protein>
<dbReference type="VEuPathDB" id="VectorBase:ACUA006256"/>
<dbReference type="InterPro" id="IPR001254">
    <property type="entry name" value="Trypsin_dom"/>
</dbReference>
<dbReference type="FunFam" id="2.40.10.10:FF:000038">
    <property type="entry name" value="Serine protease"/>
    <property type="match status" value="1"/>
</dbReference>
<keyword evidence="2" id="KW-0964">Secreted</keyword>
<dbReference type="EnsemblMetazoa" id="ACUA006256-RA">
    <property type="protein sequence ID" value="ACUA006256-PA"/>
    <property type="gene ID" value="ACUA006256"/>
</dbReference>
<evidence type="ECO:0000256" key="2">
    <source>
        <dbReference type="ARBA" id="ARBA00022525"/>
    </source>
</evidence>
<organism evidence="8 9">
    <name type="scientific">Anopheles culicifacies</name>
    <dbReference type="NCBI Taxonomy" id="139723"/>
    <lineage>
        <taxon>Eukaryota</taxon>
        <taxon>Metazoa</taxon>
        <taxon>Ecdysozoa</taxon>
        <taxon>Arthropoda</taxon>
        <taxon>Hexapoda</taxon>
        <taxon>Insecta</taxon>
        <taxon>Pterygota</taxon>
        <taxon>Neoptera</taxon>
        <taxon>Endopterygota</taxon>
        <taxon>Diptera</taxon>
        <taxon>Nematocera</taxon>
        <taxon>Culicoidea</taxon>
        <taxon>Culicidae</taxon>
        <taxon>Anophelinae</taxon>
        <taxon>Anopheles</taxon>
        <taxon>culicifacies species complex</taxon>
    </lineage>
</organism>
<proteinExistence type="inferred from homology"/>
<dbReference type="AlphaFoldDB" id="A0A182M075"/>
<dbReference type="Gene3D" id="2.40.10.10">
    <property type="entry name" value="Trypsin-like serine proteases"/>
    <property type="match status" value="3"/>
</dbReference>
<dbReference type="PROSITE" id="PS50240">
    <property type="entry name" value="TRYPSIN_DOM"/>
    <property type="match status" value="2"/>
</dbReference>
<feature type="domain" description="Peptidase S1" evidence="7">
    <location>
        <begin position="416"/>
        <end position="668"/>
    </location>
</feature>
<sequence>MFCCFTPPIKTIPGLRISMVSRIFVLLGAVALMGGLVTAQDTLDDLYLSLYNLTENKNTVTEPPTAAPVAAVTQAAVPAEQRFTCTGECVQYYLCSDNKIITDGAGIIDIRVGEDANEEYECPHFLNTCCEKDAVLVEPPPTVTKAPPTNNDGPEPHRPTCGFRNVDGLGFRITGNKNGESEYGEFPWMLAVLREERVADNNLNVYECGGSLIAPNVVLTAAHCVFNKQKEQLLIRAGEWDTQTRDELYQHQDRRVAEVITHGSFNKGSLANDVALLILNEPFQLAENVQPICLPPKGTSFDRSKCFASGWGKNIFGKEGKYQVILKKVELPSCAGNCVPYNLCSDSKTITDGTRVIDIRVGEETECSSYLHVCCDKYAVLAEPTNTATKSVQANRSKIRQKTCGLRNTNGVGFRITGNINGESEYGEFPWILALLLEKSTDGNSLKVYHCGGSLIAPYVVLTAAHCVYNVQKDKLLIRAGEWDTQTRDEYYQHQDRRVAEVITHDAFNKGSLANDVALLILMEPFQLAENVQPICLPPKGTSFDRSKCFASGWGKNIFGKEGLYQVILKKVELPVVPHGECQQSLRTTRLGKRFVLHQSFLCAGGVAGQDTCRGDGGSPLVCPIPGSSTHYYQAGIVAWGIGCGENGIPGVYGNVAYFRDWIDQQLINYSILSRDYIYTP</sequence>
<evidence type="ECO:0000256" key="5">
    <source>
        <dbReference type="ARBA" id="ARBA00068096"/>
    </source>
</evidence>
<dbReference type="PANTHER" id="PTHR24258:SF129">
    <property type="entry name" value="LP15124P-RELATED"/>
    <property type="match status" value="1"/>
</dbReference>